<dbReference type="Proteomes" id="UP000712600">
    <property type="component" value="Unassembled WGS sequence"/>
</dbReference>
<sequence length="97" mass="10828">MCDAIFIVIDVGNLPKQSLMPYLSALPFSGCGWVWKDISGQIWTNPVSGDTKYKTTGVSFAFRIRSSGLGNGVYATPFDLSEFWNGLQKSDYYDRET</sequence>
<evidence type="ECO:0000313" key="2">
    <source>
        <dbReference type="Proteomes" id="UP000712600"/>
    </source>
</evidence>
<organism evidence="1 2">
    <name type="scientific">Brassica cretica</name>
    <name type="common">Mustard</name>
    <dbReference type="NCBI Taxonomy" id="69181"/>
    <lineage>
        <taxon>Eukaryota</taxon>
        <taxon>Viridiplantae</taxon>
        <taxon>Streptophyta</taxon>
        <taxon>Embryophyta</taxon>
        <taxon>Tracheophyta</taxon>
        <taxon>Spermatophyta</taxon>
        <taxon>Magnoliopsida</taxon>
        <taxon>eudicotyledons</taxon>
        <taxon>Gunneridae</taxon>
        <taxon>Pentapetalae</taxon>
        <taxon>rosids</taxon>
        <taxon>malvids</taxon>
        <taxon>Brassicales</taxon>
        <taxon>Brassicaceae</taxon>
        <taxon>Brassiceae</taxon>
        <taxon>Brassica</taxon>
    </lineage>
</organism>
<reference evidence="1" key="1">
    <citation type="submission" date="2019-12" db="EMBL/GenBank/DDBJ databases">
        <title>Genome sequencing and annotation of Brassica cretica.</title>
        <authorList>
            <person name="Studholme D.J."/>
            <person name="Sarris P."/>
        </authorList>
    </citation>
    <scope>NUCLEOTIDE SEQUENCE</scope>
    <source>
        <strain evidence="1">PFS-109/04</strain>
        <tissue evidence="1">Leaf</tissue>
    </source>
</reference>
<evidence type="ECO:0000313" key="1">
    <source>
        <dbReference type="EMBL" id="KAF3523391.1"/>
    </source>
</evidence>
<gene>
    <name evidence="1" type="ORF">F2Q69_00047972</name>
</gene>
<name>A0A8S9PUV4_BRACR</name>
<comment type="caution">
    <text evidence="1">The sequence shown here is derived from an EMBL/GenBank/DDBJ whole genome shotgun (WGS) entry which is preliminary data.</text>
</comment>
<protein>
    <submittedName>
        <fullName evidence="1">Uncharacterized protein</fullName>
    </submittedName>
</protein>
<proteinExistence type="predicted"/>
<dbReference type="AlphaFoldDB" id="A0A8S9PUV4"/>
<accession>A0A8S9PUV4</accession>
<dbReference type="EMBL" id="QGKX02001347">
    <property type="protein sequence ID" value="KAF3523391.1"/>
    <property type="molecule type" value="Genomic_DNA"/>
</dbReference>